<evidence type="ECO:0000313" key="2">
    <source>
        <dbReference type="EMBL" id="SJX21061.1"/>
    </source>
</evidence>
<name>A0A1R7Q9X3_ACIJO</name>
<dbReference type="RefSeq" id="WP_087011247.1">
    <property type="nucleotide sequence ID" value="NZ_FUUY01000002.1"/>
</dbReference>
<feature type="chain" id="PRO_5013294866" evidence="1">
    <location>
        <begin position="23"/>
        <end position="175"/>
    </location>
</feature>
<proteinExistence type="predicted"/>
<evidence type="ECO:0000313" key="3">
    <source>
        <dbReference type="Proteomes" id="UP000196240"/>
    </source>
</evidence>
<keyword evidence="1" id="KW-0732">Signal</keyword>
<feature type="signal peptide" evidence="1">
    <location>
        <begin position="1"/>
        <end position="22"/>
    </location>
</feature>
<organism evidence="2 3">
    <name type="scientific">Acinetobacter johnsonii</name>
    <dbReference type="NCBI Taxonomy" id="40214"/>
    <lineage>
        <taxon>Bacteria</taxon>
        <taxon>Pseudomonadati</taxon>
        <taxon>Pseudomonadota</taxon>
        <taxon>Gammaproteobacteria</taxon>
        <taxon>Moraxellales</taxon>
        <taxon>Moraxellaceae</taxon>
        <taxon>Acinetobacter</taxon>
    </lineage>
</organism>
<protein>
    <submittedName>
        <fullName evidence="2">Uncharacterized protein</fullName>
    </submittedName>
</protein>
<evidence type="ECO:0000256" key="1">
    <source>
        <dbReference type="SAM" id="SignalP"/>
    </source>
</evidence>
<reference evidence="2 3" key="1">
    <citation type="submission" date="2017-02" db="EMBL/GenBank/DDBJ databases">
        <authorList>
            <person name="Peterson S.W."/>
        </authorList>
    </citation>
    <scope>NUCLEOTIDE SEQUENCE [LARGE SCALE GENOMIC DNA]</scope>
    <source>
        <strain evidence="2">C6</strain>
    </source>
</reference>
<dbReference type="EMBL" id="FUUY01000002">
    <property type="protein sequence ID" value="SJX21061.1"/>
    <property type="molecule type" value="Genomic_DNA"/>
</dbReference>
<accession>A0A1R7Q9X3</accession>
<dbReference type="AlphaFoldDB" id="A0A1R7Q9X3"/>
<dbReference type="Proteomes" id="UP000196240">
    <property type="component" value="Unassembled WGS sequence"/>
</dbReference>
<sequence length="175" mass="20036" precursor="true">MKRINVFLWAHIFALFCSISWAKSCEVPVGTMNVAGLKIGQHIREFQQHHPTAKTVILGGDNYQFEFAQGVDAQIKKAGVSWVQHIRYDPHSKMIISYSLSFLDGPLATYETDLDVFKSRVLKRFQVAQNGWKQAENKYVYQCDDYRIEIYQDHGVGHTAIGPTVMVFSRKSDAY</sequence>
<gene>
    <name evidence="2" type="ORF">ACNJC6_00667</name>
</gene>